<dbReference type="Proteomes" id="UP000191931">
    <property type="component" value="Unassembled WGS sequence"/>
</dbReference>
<dbReference type="GO" id="GO:0016485">
    <property type="term" value="P:protein processing"/>
    <property type="evidence" value="ECO:0007669"/>
    <property type="project" value="TreeGrafter"/>
</dbReference>
<dbReference type="PANTHER" id="PTHR30302:SF1">
    <property type="entry name" value="HYDROGENASE 2 MATURATION PROTEASE"/>
    <property type="match status" value="1"/>
</dbReference>
<dbReference type="EMBL" id="FWEV01000128">
    <property type="protein sequence ID" value="SLM30178.1"/>
    <property type="molecule type" value="Genomic_DNA"/>
</dbReference>
<dbReference type="InterPro" id="IPR000671">
    <property type="entry name" value="Peptidase_A31"/>
</dbReference>
<dbReference type="Gene3D" id="3.40.50.1450">
    <property type="entry name" value="HybD-like"/>
    <property type="match status" value="1"/>
</dbReference>
<organism evidence="5 6">
    <name type="scientific">Desulfamplus magnetovallimortis</name>
    <dbReference type="NCBI Taxonomy" id="1246637"/>
    <lineage>
        <taxon>Bacteria</taxon>
        <taxon>Pseudomonadati</taxon>
        <taxon>Thermodesulfobacteriota</taxon>
        <taxon>Desulfobacteria</taxon>
        <taxon>Desulfobacterales</taxon>
        <taxon>Desulfobacteraceae</taxon>
        <taxon>Desulfamplus</taxon>
    </lineage>
</organism>
<evidence type="ECO:0000256" key="4">
    <source>
        <dbReference type="ARBA" id="ARBA00022801"/>
    </source>
</evidence>
<dbReference type="InterPro" id="IPR023430">
    <property type="entry name" value="Pept_HybD-like_dom_sf"/>
</dbReference>
<dbReference type="SUPFAM" id="SSF53163">
    <property type="entry name" value="HybD-like"/>
    <property type="match status" value="1"/>
</dbReference>
<dbReference type="NCBIfam" id="NF045519">
    <property type="entry name" value="NiFeSe_H2_mat"/>
    <property type="match status" value="1"/>
</dbReference>
<keyword evidence="2" id="KW-0645">Protease</keyword>
<dbReference type="NCBIfam" id="TIGR00072">
    <property type="entry name" value="hydrog_prot"/>
    <property type="match status" value="1"/>
</dbReference>
<protein>
    <submittedName>
        <fullName evidence="5">HyaD1</fullName>
    </submittedName>
</protein>
<dbReference type="PRINTS" id="PR00446">
    <property type="entry name" value="HYDRGNUPTAKE"/>
</dbReference>
<dbReference type="GO" id="GO:0004190">
    <property type="term" value="F:aspartic-type endopeptidase activity"/>
    <property type="evidence" value="ECO:0007669"/>
    <property type="project" value="UniProtKB-KW"/>
</dbReference>
<comment type="similarity">
    <text evidence="1">Belongs to the peptidase A31 family.</text>
</comment>
<accession>A0A1W1HCR8</accession>
<dbReference type="GO" id="GO:0008047">
    <property type="term" value="F:enzyme activator activity"/>
    <property type="evidence" value="ECO:0007669"/>
    <property type="project" value="InterPro"/>
</dbReference>
<proteinExistence type="inferred from homology"/>
<evidence type="ECO:0000256" key="2">
    <source>
        <dbReference type="ARBA" id="ARBA00022670"/>
    </source>
</evidence>
<name>A0A1W1HCR8_9BACT</name>
<dbReference type="PANTHER" id="PTHR30302">
    <property type="entry name" value="HYDROGENASE 1 MATURATION PROTEASE"/>
    <property type="match status" value="1"/>
</dbReference>
<evidence type="ECO:0000256" key="3">
    <source>
        <dbReference type="ARBA" id="ARBA00022750"/>
    </source>
</evidence>
<keyword evidence="3" id="KW-0064">Aspartyl protease</keyword>
<evidence type="ECO:0000313" key="5">
    <source>
        <dbReference type="EMBL" id="SLM30178.1"/>
    </source>
</evidence>
<keyword evidence="4" id="KW-0378">Hydrolase</keyword>
<reference evidence="5" key="1">
    <citation type="submission" date="2017-03" db="EMBL/GenBank/DDBJ databases">
        <authorList>
            <person name="Afonso C.L."/>
            <person name="Miller P.J."/>
            <person name="Scott M.A."/>
            <person name="Spackman E."/>
            <person name="Goraichik I."/>
            <person name="Dimitrov K.M."/>
            <person name="Suarez D.L."/>
            <person name="Swayne D.E."/>
        </authorList>
    </citation>
    <scope>NUCLEOTIDE SEQUENCE [LARGE SCALE GENOMIC DNA]</scope>
    <source>
        <strain evidence="5">PRJEB14757</strain>
    </source>
</reference>
<dbReference type="STRING" id="1246637.MTBBW1_2130073"/>
<dbReference type="Pfam" id="PF01750">
    <property type="entry name" value="HycI"/>
    <property type="match status" value="1"/>
</dbReference>
<evidence type="ECO:0000313" key="6">
    <source>
        <dbReference type="Proteomes" id="UP000191931"/>
    </source>
</evidence>
<sequence>MVFLYMKKLLVLGVGNILMMDEGIGVHALHELLKEKDQWPDESIDLVDGGTFTQDIFYLFVEYEKILVLDIVKGGNTPGTIYRLTESDLRQNEKQTLSLHDIDLLDSLGMAKMISGKAPELHVLGIEPEKINWDMKLTPTLETIFPEYVKLARQEINTLLSN</sequence>
<keyword evidence="6" id="KW-1185">Reference proteome</keyword>
<gene>
    <name evidence="5" type="primary">hyaD</name>
    <name evidence="5" type="ORF">MTBBW1_2130073</name>
</gene>
<evidence type="ECO:0000256" key="1">
    <source>
        <dbReference type="ARBA" id="ARBA00006814"/>
    </source>
</evidence>
<dbReference type="AlphaFoldDB" id="A0A1W1HCR8"/>
<dbReference type="CDD" id="cd06062">
    <property type="entry name" value="H2MP_MemB-H2up"/>
    <property type="match status" value="1"/>
</dbReference>